<dbReference type="GO" id="GO:0019251">
    <property type="term" value="P:anaerobic cobalamin biosynthetic process"/>
    <property type="evidence" value="ECO:0007669"/>
    <property type="project" value="UniProtKB-UniRule"/>
</dbReference>
<keyword evidence="1 5" id="KW-0169">Cobalamin biosynthesis</keyword>
<dbReference type="RefSeq" id="WP_002574381.1">
    <property type="nucleotide sequence ID" value="NZ_BAABZS010000001.1"/>
</dbReference>
<dbReference type="NCBIfam" id="TIGR00312">
    <property type="entry name" value="cbiD"/>
    <property type="match status" value="1"/>
</dbReference>
<keyword evidence="7" id="KW-0812">Transmembrane</keyword>
<dbReference type="PANTHER" id="PTHR35863:SF1">
    <property type="entry name" value="COBALT-PRECORRIN-5B C(1)-METHYLTRANSFERASE"/>
    <property type="match status" value="1"/>
</dbReference>
<evidence type="ECO:0000256" key="2">
    <source>
        <dbReference type="ARBA" id="ARBA00022603"/>
    </source>
</evidence>
<evidence type="ECO:0000256" key="3">
    <source>
        <dbReference type="ARBA" id="ARBA00022679"/>
    </source>
</evidence>
<organism evidence="8">
    <name type="scientific">Enterocloster bolteae</name>
    <dbReference type="NCBI Taxonomy" id="208479"/>
    <lineage>
        <taxon>Bacteria</taxon>
        <taxon>Bacillati</taxon>
        <taxon>Bacillota</taxon>
        <taxon>Clostridia</taxon>
        <taxon>Lachnospirales</taxon>
        <taxon>Lachnospiraceae</taxon>
        <taxon>Enterocloster</taxon>
    </lineage>
</organism>
<dbReference type="Gene3D" id="3.30.2110.10">
    <property type="entry name" value="CbiD-like"/>
    <property type="match status" value="1"/>
</dbReference>
<evidence type="ECO:0000313" key="8">
    <source>
        <dbReference type="EMBL" id="VYS96512.1"/>
    </source>
</evidence>
<feature type="compositionally biased region" description="Basic and acidic residues" evidence="6">
    <location>
        <begin position="103"/>
        <end position="114"/>
    </location>
</feature>
<dbReference type="Pfam" id="PF01888">
    <property type="entry name" value="CbiD"/>
    <property type="match status" value="1"/>
</dbReference>
<dbReference type="InterPro" id="IPR002748">
    <property type="entry name" value="CbiD"/>
</dbReference>
<dbReference type="GO" id="GO:0008168">
    <property type="term" value="F:methyltransferase activity"/>
    <property type="evidence" value="ECO:0007669"/>
    <property type="project" value="UniProtKB-UniRule"/>
</dbReference>
<feature type="transmembrane region" description="Helical" evidence="7">
    <location>
        <begin position="15"/>
        <end position="35"/>
    </location>
</feature>
<keyword evidence="7" id="KW-0472">Membrane</keyword>
<dbReference type="HAMAP" id="MF_00787">
    <property type="entry name" value="CbiD"/>
    <property type="match status" value="1"/>
</dbReference>
<dbReference type="EMBL" id="CACRTF010000010">
    <property type="protein sequence ID" value="VYS96512.1"/>
    <property type="molecule type" value="Genomic_DNA"/>
</dbReference>
<protein>
    <recommendedName>
        <fullName evidence="5">Cobalt-precorrin-5B C(1)-methyltransferase</fullName>
        <ecNumber evidence="5">2.1.1.195</ecNumber>
    </recommendedName>
    <alternativeName>
        <fullName evidence="5">Cobalt-precorrin-6A synthase</fullName>
    </alternativeName>
</protein>
<dbReference type="UniPathway" id="UPA00148">
    <property type="reaction ID" value="UER00227"/>
</dbReference>
<gene>
    <name evidence="5" type="primary">cbiD</name>
    <name evidence="8" type="ORF">CBLFYP116_01339</name>
</gene>
<comment type="catalytic activity">
    <reaction evidence="5">
        <text>Co-precorrin-5B + S-adenosyl-L-methionine = Co-precorrin-6A + S-adenosyl-L-homocysteine</text>
        <dbReference type="Rhea" id="RHEA:26285"/>
        <dbReference type="ChEBI" id="CHEBI:57856"/>
        <dbReference type="ChEBI" id="CHEBI:59789"/>
        <dbReference type="ChEBI" id="CHEBI:60063"/>
        <dbReference type="ChEBI" id="CHEBI:60064"/>
        <dbReference type="EC" id="2.1.1.195"/>
    </reaction>
</comment>
<comment type="similarity">
    <text evidence="5">Belongs to the CbiD family.</text>
</comment>
<keyword evidence="7" id="KW-1133">Transmembrane helix</keyword>
<evidence type="ECO:0000256" key="6">
    <source>
        <dbReference type="SAM" id="MobiDB-lite"/>
    </source>
</evidence>
<feature type="region of interest" description="Disordered" evidence="6">
    <location>
        <begin position="93"/>
        <end position="119"/>
    </location>
</feature>
<name>A0A6N2SU46_9FIRM</name>
<comment type="pathway">
    <text evidence="5">Cofactor biosynthesis; adenosylcobalamin biosynthesis; cob(II)yrinate a,c-diamide from sirohydrochlorin (anaerobic route): step 6/10.</text>
</comment>
<dbReference type="PANTHER" id="PTHR35863">
    <property type="entry name" value="COBALT-PRECORRIN-5B C(1)-METHYLTRANSFERASE"/>
    <property type="match status" value="1"/>
</dbReference>
<dbReference type="AlphaFoldDB" id="A0A6N2SU46"/>
<dbReference type="SUPFAM" id="SSF111342">
    <property type="entry name" value="CbiD-like"/>
    <property type="match status" value="1"/>
</dbReference>
<keyword evidence="3 5" id="KW-0808">Transferase</keyword>
<comment type="function">
    <text evidence="5">Catalyzes the methylation of C-1 in cobalt-precorrin-5B to form cobalt-precorrin-6A.</text>
</comment>
<accession>A0A6N2SU46</accession>
<evidence type="ECO:0000256" key="4">
    <source>
        <dbReference type="ARBA" id="ARBA00022691"/>
    </source>
</evidence>
<evidence type="ECO:0000256" key="5">
    <source>
        <dbReference type="HAMAP-Rule" id="MF_00787"/>
    </source>
</evidence>
<dbReference type="GO" id="GO:0032259">
    <property type="term" value="P:methylation"/>
    <property type="evidence" value="ECO:0007669"/>
    <property type="project" value="UniProtKB-KW"/>
</dbReference>
<reference evidence="8" key="1">
    <citation type="submission" date="2019-11" db="EMBL/GenBank/DDBJ databases">
        <authorList>
            <person name="Feng L."/>
        </authorList>
    </citation>
    <scope>NUCLEOTIDE SEQUENCE</scope>
    <source>
        <strain evidence="8">CbolteaeLFYP116</strain>
    </source>
</reference>
<dbReference type="GeneID" id="23111948"/>
<sequence length="421" mass="45135">MGDSYIYKNQKKLRWGYTTGTCAAAASLAAAVMLLQGRRMEQVSLTTPKGVRLDLEVEEMDIKENCVCCGVRKDAGDDPDVTDGLMVYSQVRLPDADSGGAGDAREAGNAREAGDNTDAGDNRNACGDYVYEKDGLRLNLSGGVGVGRVTRWGLSCEVGKAAINPVPRQMIFEQVAGVCREAGFKGALSIEIRVPEALKVADKTFNSRLGIHGGISILGTSGMVEPMSETALLDTIRLELRQRIRNGEKNLLVTPGNYGENFVGTVLGLGLGQAVKCSNFIGSTIDMAVEEGAESILLIGHGGKLIKLAAGIMNTHSSWADGRMEILAAHGAACGAKREMVEQILEAVTVDEGLGLLETEDGLREQVMKRVMARLEQYVKQRAGGRLRAEVIVFTNERGILGSTTGADDMLLYFTDRISNR</sequence>
<keyword evidence="4 5" id="KW-0949">S-adenosyl-L-methionine</keyword>
<proteinExistence type="inferred from homology"/>
<evidence type="ECO:0000256" key="7">
    <source>
        <dbReference type="SAM" id="Phobius"/>
    </source>
</evidence>
<keyword evidence="2 5" id="KW-0489">Methyltransferase</keyword>
<dbReference type="PIRSF" id="PIRSF026782">
    <property type="entry name" value="CbiD"/>
    <property type="match status" value="1"/>
</dbReference>
<dbReference type="EC" id="2.1.1.195" evidence="5"/>
<evidence type="ECO:0000256" key="1">
    <source>
        <dbReference type="ARBA" id="ARBA00022573"/>
    </source>
</evidence>
<dbReference type="InterPro" id="IPR036074">
    <property type="entry name" value="CbiD_sf"/>
</dbReference>